<evidence type="ECO:0000313" key="2">
    <source>
        <dbReference type="EMBL" id="GGZ64471.1"/>
    </source>
</evidence>
<evidence type="ECO:0000313" key="3">
    <source>
        <dbReference type="EMBL" id="QEU77592.1"/>
    </source>
</evidence>
<dbReference type="Proteomes" id="UP000326831">
    <property type="component" value="Chromosome"/>
</dbReference>
<dbReference type="AlphaFoldDB" id="A0A5P2UEF3"/>
<evidence type="ECO:0000256" key="1">
    <source>
        <dbReference type="SAM" id="MobiDB-lite"/>
    </source>
</evidence>
<dbReference type="EMBL" id="BMVX01000008">
    <property type="protein sequence ID" value="GGZ64471.1"/>
    <property type="molecule type" value="Genomic_DNA"/>
</dbReference>
<name>A0A5P2UEF3_9ACTN</name>
<accession>A0A5P2UEF3</accession>
<reference evidence="2" key="1">
    <citation type="journal article" date="2014" name="Int. J. Syst. Evol. Microbiol.">
        <title>Complete genome sequence of Corynebacterium casei LMG S-19264T (=DSM 44701T), isolated from a smear-ripened cheese.</title>
        <authorList>
            <consortium name="US DOE Joint Genome Institute (JGI-PGF)"/>
            <person name="Walter F."/>
            <person name="Albersmeier A."/>
            <person name="Kalinowski J."/>
            <person name="Ruckert C."/>
        </authorList>
    </citation>
    <scope>NUCLEOTIDE SEQUENCE</scope>
    <source>
        <strain evidence="2">JCM 4834</strain>
    </source>
</reference>
<dbReference type="KEGG" id="ssub:CP968_04205"/>
<dbReference type="Proteomes" id="UP000634660">
    <property type="component" value="Unassembled WGS sequence"/>
</dbReference>
<reference evidence="3 4" key="2">
    <citation type="submission" date="2017-09" db="EMBL/GenBank/DDBJ databases">
        <authorList>
            <person name="Lee N."/>
            <person name="Cho B.-K."/>
        </authorList>
    </citation>
    <scope>NUCLEOTIDE SEQUENCE [LARGE SCALE GENOMIC DNA]</scope>
    <source>
        <strain evidence="3 4">ATCC 27467</strain>
    </source>
</reference>
<feature type="region of interest" description="Disordered" evidence="1">
    <location>
        <begin position="30"/>
        <end position="69"/>
    </location>
</feature>
<protein>
    <submittedName>
        <fullName evidence="3">Uncharacterized protein</fullName>
    </submittedName>
</protein>
<reference evidence="2" key="3">
    <citation type="submission" date="2020-09" db="EMBL/GenBank/DDBJ databases">
        <authorList>
            <person name="Sun Q."/>
            <person name="Ohkuma M."/>
        </authorList>
    </citation>
    <scope>NUCLEOTIDE SEQUENCE</scope>
    <source>
        <strain evidence="2">JCM 4834</strain>
    </source>
</reference>
<keyword evidence="4" id="KW-1185">Reference proteome</keyword>
<evidence type="ECO:0000313" key="4">
    <source>
        <dbReference type="Proteomes" id="UP000326831"/>
    </source>
</evidence>
<feature type="compositionally biased region" description="Pro residues" evidence="1">
    <location>
        <begin position="50"/>
        <end position="62"/>
    </location>
</feature>
<proteinExistence type="predicted"/>
<sequence>MIFTVLLVPPLLLCVMLALGRYEEHMLDPDRLADSAPQRHLNPVPETDPELPPAPAPAPAPARPTSRAA</sequence>
<organism evidence="3 4">
    <name type="scientific">Streptomyces subrutilus</name>
    <dbReference type="NCBI Taxonomy" id="36818"/>
    <lineage>
        <taxon>Bacteria</taxon>
        <taxon>Bacillati</taxon>
        <taxon>Actinomycetota</taxon>
        <taxon>Actinomycetes</taxon>
        <taxon>Kitasatosporales</taxon>
        <taxon>Streptomycetaceae</taxon>
        <taxon>Streptomyces</taxon>
    </lineage>
</organism>
<dbReference type="RefSeq" id="WP_150516688.1">
    <property type="nucleotide sequence ID" value="NZ_BMVX01000008.1"/>
</dbReference>
<gene>
    <name evidence="3" type="ORF">CP968_04205</name>
    <name evidence="2" type="ORF">GCM10010371_25080</name>
</gene>
<dbReference type="EMBL" id="CP023701">
    <property type="protein sequence ID" value="QEU77592.1"/>
    <property type="molecule type" value="Genomic_DNA"/>
</dbReference>